<dbReference type="Pfam" id="PF14525">
    <property type="entry name" value="AraC_binding_2"/>
    <property type="match status" value="1"/>
</dbReference>
<evidence type="ECO:0000256" key="2">
    <source>
        <dbReference type="ARBA" id="ARBA00023125"/>
    </source>
</evidence>
<evidence type="ECO:0000259" key="5">
    <source>
        <dbReference type="PROSITE" id="PS01124"/>
    </source>
</evidence>
<proteinExistence type="predicted"/>
<reference evidence="6 7" key="1">
    <citation type="submission" date="2018-01" db="EMBL/GenBank/DDBJ databases">
        <title>Draft genome sequence of Nonomuraea sp. KC333.</title>
        <authorList>
            <person name="Sahin N."/>
            <person name="Saygin H."/>
            <person name="Ay H."/>
        </authorList>
    </citation>
    <scope>NUCLEOTIDE SEQUENCE [LARGE SCALE GENOMIC DNA]</scope>
    <source>
        <strain evidence="6 7">KC333</strain>
    </source>
</reference>
<dbReference type="PANTHER" id="PTHR46796:SF6">
    <property type="entry name" value="ARAC SUBFAMILY"/>
    <property type="match status" value="1"/>
</dbReference>
<comment type="caution">
    <text evidence="6">The sequence shown here is derived from an EMBL/GenBank/DDBJ whole genome shotgun (WGS) entry which is preliminary data.</text>
</comment>
<dbReference type="GO" id="GO:0003700">
    <property type="term" value="F:DNA-binding transcription factor activity"/>
    <property type="evidence" value="ECO:0007669"/>
    <property type="project" value="InterPro"/>
</dbReference>
<keyword evidence="2" id="KW-0238">DNA-binding</keyword>
<feature type="region of interest" description="Disordered" evidence="4">
    <location>
        <begin position="1"/>
        <end position="22"/>
    </location>
</feature>
<dbReference type="InterPro" id="IPR050204">
    <property type="entry name" value="AraC_XylS_family_regulators"/>
</dbReference>
<dbReference type="InterPro" id="IPR018060">
    <property type="entry name" value="HTH_AraC"/>
</dbReference>
<dbReference type="InterPro" id="IPR009057">
    <property type="entry name" value="Homeodomain-like_sf"/>
</dbReference>
<protein>
    <submittedName>
        <fullName evidence="6">AraC family transcriptional regulator</fullName>
    </submittedName>
</protein>
<organism evidence="6 7">
    <name type="scientific">Nonomuraea aridisoli</name>
    <dbReference type="NCBI Taxonomy" id="2070368"/>
    <lineage>
        <taxon>Bacteria</taxon>
        <taxon>Bacillati</taxon>
        <taxon>Actinomycetota</taxon>
        <taxon>Actinomycetes</taxon>
        <taxon>Streptosporangiales</taxon>
        <taxon>Streptosporangiaceae</taxon>
        <taxon>Nonomuraea</taxon>
    </lineage>
</organism>
<feature type="domain" description="HTH araC/xylS-type" evidence="5">
    <location>
        <begin position="227"/>
        <end position="326"/>
    </location>
</feature>
<dbReference type="AlphaFoldDB" id="A0A2W2E9L0"/>
<evidence type="ECO:0000313" key="6">
    <source>
        <dbReference type="EMBL" id="PZG13855.1"/>
    </source>
</evidence>
<sequence>MPGEHEQGGRADGAAASVGGRRRIRSTADVEAGDASCYWSEMVCRTLVQVAARPMSDDFSGRIEHFAVDHVGFSLISASAQDVQRTPSLIAGGQEDYALVNIQLDGQSWAAQDDRVTILSKGGMIFIDSTRPYSLSFKGAFSQLIVQVPKALLPRRALADATAVEIGPAGPGRIITDFLTGIEYQHRIDPLSVASLVPHAIGLLDSALSLAVRARIPKPSNAALTRERVRQFIQQHAGTPELDIDMVAAGCGLSRRTLFRALAAEGESFTSLLRRARVTLVQRMLRAYPDRSLAVVALQCGFAGEAQMYRAFRAVTGTTPATYRSGRHEAS</sequence>
<dbReference type="PANTHER" id="PTHR46796">
    <property type="entry name" value="HTH-TYPE TRANSCRIPTIONAL ACTIVATOR RHAS-RELATED"/>
    <property type="match status" value="1"/>
</dbReference>
<name>A0A2W2E9L0_9ACTN</name>
<dbReference type="PROSITE" id="PS01124">
    <property type="entry name" value="HTH_ARAC_FAMILY_2"/>
    <property type="match status" value="1"/>
</dbReference>
<keyword evidence="1" id="KW-0805">Transcription regulation</keyword>
<dbReference type="EMBL" id="POUD01000144">
    <property type="protein sequence ID" value="PZG13855.1"/>
    <property type="molecule type" value="Genomic_DNA"/>
</dbReference>
<accession>A0A2W2E9L0</accession>
<dbReference type="RefSeq" id="WP_111182108.1">
    <property type="nucleotide sequence ID" value="NZ_POUD01000144.1"/>
</dbReference>
<dbReference type="Pfam" id="PF12833">
    <property type="entry name" value="HTH_18"/>
    <property type="match status" value="1"/>
</dbReference>
<dbReference type="SMART" id="SM00342">
    <property type="entry name" value="HTH_ARAC"/>
    <property type="match status" value="1"/>
</dbReference>
<keyword evidence="3" id="KW-0804">Transcription</keyword>
<dbReference type="OrthoDB" id="9799345at2"/>
<dbReference type="Gene3D" id="1.10.10.60">
    <property type="entry name" value="Homeodomain-like"/>
    <property type="match status" value="1"/>
</dbReference>
<evidence type="ECO:0000256" key="1">
    <source>
        <dbReference type="ARBA" id="ARBA00023015"/>
    </source>
</evidence>
<dbReference type="GO" id="GO:0043565">
    <property type="term" value="F:sequence-specific DNA binding"/>
    <property type="evidence" value="ECO:0007669"/>
    <property type="project" value="InterPro"/>
</dbReference>
<dbReference type="SUPFAM" id="SSF46689">
    <property type="entry name" value="Homeodomain-like"/>
    <property type="match status" value="1"/>
</dbReference>
<dbReference type="InterPro" id="IPR035418">
    <property type="entry name" value="AraC-bd_2"/>
</dbReference>
<keyword evidence="7" id="KW-1185">Reference proteome</keyword>
<dbReference type="Proteomes" id="UP000249304">
    <property type="component" value="Unassembled WGS sequence"/>
</dbReference>
<evidence type="ECO:0000256" key="3">
    <source>
        <dbReference type="ARBA" id="ARBA00023163"/>
    </source>
</evidence>
<evidence type="ECO:0000256" key="4">
    <source>
        <dbReference type="SAM" id="MobiDB-lite"/>
    </source>
</evidence>
<gene>
    <name evidence="6" type="ORF">C1J01_28750</name>
</gene>
<evidence type="ECO:0000313" key="7">
    <source>
        <dbReference type="Proteomes" id="UP000249304"/>
    </source>
</evidence>